<accession>A0A543HXW1</accession>
<name>A0A543HXW1_9MICO</name>
<dbReference type="InterPro" id="IPR010349">
    <property type="entry name" value="Asparaginase_II"/>
</dbReference>
<evidence type="ECO:0000313" key="2">
    <source>
        <dbReference type="Proteomes" id="UP000318331"/>
    </source>
</evidence>
<comment type="caution">
    <text evidence="1">The sequence shown here is derived from an EMBL/GenBank/DDBJ whole genome shotgun (WGS) entry which is preliminary data.</text>
</comment>
<sequence length="330" mass="34582">MNTETFSLGDAAQLAVVTRSGFIESRHAGSAVVLDSEGEVIRELGNPHALIYPRSCLKPLQALAVLTSGVALPPELSVIAMASHSGTANHLALVQHILDLGRIPVSALQCPADIPIDRESRGQVLRERLAPSPMFMNCSGKHAAMLLACVVNGWPLESYLNNDHPLQVHIRDTVQRFSGEKVSATGVDGCGAPVHALSLVGLARAIRRIVTSSVSSPFPLHRTAAELYQSALNHGWIIDGPGRPNTVVIDRLGVFAKFGAEGVMVMGAPNGTTVALKVLDGNLRAASVASLELLVDAAALTRAAVDDVLPYLGLGVTGGSEVVGEVRATI</sequence>
<dbReference type="Pfam" id="PF06089">
    <property type="entry name" value="Asparaginase_II"/>
    <property type="match status" value="1"/>
</dbReference>
<evidence type="ECO:0000313" key="1">
    <source>
        <dbReference type="EMBL" id="TQM63172.1"/>
    </source>
</evidence>
<proteinExistence type="predicted"/>
<organism evidence="1 2">
    <name type="scientific">Klugiella xanthotipulae</name>
    <dbReference type="NCBI Taxonomy" id="244735"/>
    <lineage>
        <taxon>Bacteria</taxon>
        <taxon>Bacillati</taxon>
        <taxon>Actinomycetota</taxon>
        <taxon>Actinomycetes</taxon>
        <taxon>Micrococcales</taxon>
        <taxon>Microbacteriaceae</taxon>
        <taxon>Klugiella</taxon>
    </lineage>
</organism>
<dbReference type="OrthoDB" id="9780674at2"/>
<dbReference type="SUPFAM" id="SSF56601">
    <property type="entry name" value="beta-lactamase/transpeptidase-like"/>
    <property type="match status" value="1"/>
</dbReference>
<dbReference type="PANTHER" id="PTHR42110:SF1">
    <property type="entry name" value="L-ASPARAGINASE, PUTATIVE (AFU_ORTHOLOGUE AFUA_3G11890)-RELATED"/>
    <property type="match status" value="1"/>
</dbReference>
<dbReference type="RefSeq" id="WP_141917116.1">
    <property type="nucleotide sequence ID" value="NZ_BAAAYS010000021.1"/>
</dbReference>
<protein>
    <submittedName>
        <fullName evidence="1">Asparaginase</fullName>
    </submittedName>
</protein>
<dbReference type="PANTHER" id="PTHR42110">
    <property type="entry name" value="L-ASPARAGINASE, PUTATIVE (AFU_ORTHOLOGUE AFUA_3G11890)-RELATED"/>
    <property type="match status" value="1"/>
</dbReference>
<reference evidence="1 2" key="1">
    <citation type="submission" date="2019-06" db="EMBL/GenBank/DDBJ databases">
        <title>Sequencing the genomes of 1000 actinobacteria strains.</title>
        <authorList>
            <person name="Klenk H.-P."/>
        </authorList>
    </citation>
    <scope>NUCLEOTIDE SEQUENCE [LARGE SCALE GENOMIC DNA]</scope>
    <source>
        <strain evidence="1 2">DSM 18031</strain>
    </source>
</reference>
<dbReference type="AlphaFoldDB" id="A0A543HXW1"/>
<keyword evidence="2" id="KW-1185">Reference proteome</keyword>
<dbReference type="EMBL" id="VFPN01000002">
    <property type="protein sequence ID" value="TQM63172.1"/>
    <property type="molecule type" value="Genomic_DNA"/>
</dbReference>
<gene>
    <name evidence="1" type="ORF">FB466_1426</name>
</gene>
<dbReference type="Proteomes" id="UP000318331">
    <property type="component" value="Unassembled WGS sequence"/>
</dbReference>
<dbReference type="InterPro" id="IPR012338">
    <property type="entry name" value="Beta-lactam/transpept-like"/>
</dbReference>